<evidence type="ECO:0000256" key="2">
    <source>
        <dbReference type="ARBA" id="ARBA00022679"/>
    </source>
</evidence>
<dbReference type="FunFam" id="1.10.238.10:FF:000178">
    <property type="entry name" value="Calmodulin-2 A"/>
    <property type="match status" value="1"/>
</dbReference>
<evidence type="ECO:0000256" key="5">
    <source>
        <dbReference type="ARBA" id="ARBA00022777"/>
    </source>
</evidence>
<evidence type="ECO:0000313" key="12">
    <source>
        <dbReference type="EMBL" id="GFH27042.1"/>
    </source>
</evidence>
<evidence type="ECO:0000259" key="11">
    <source>
        <dbReference type="PROSITE" id="PS50222"/>
    </source>
</evidence>
<dbReference type="InterPro" id="IPR018247">
    <property type="entry name" value="EF_Hand_1_Ca_BS"/>
</dbReference>
<dbReference type="Gene3D" id="3.30.200.20">
    <property type="entry name" value="Phosphorylase Kinase, domain 1"/>
    <property type="match status" value="1"/>
</dbReference>
<feature type="compositionally biased region" description="Low complexity" evidence="9">
    <location>
        <begin position="88"/>
        <end position="97"/>
    </location>
</feature>
<keyword evidence="13" id="KW-1185">Reference proteome</keyword>
<dbReference type="Pfam" id="PF13499">
    <property type="entry name" value="EF-hand_7"/>
    <property type="match status" value="2"/>
</dbReference>
<feature type="domain" description="EF-hand" evidence="11">
    <location>
        <begin position="438"/>
        <end position="473"/>
    </location>
</feature>
<dbReference type="PANTHER" id="PTHR24349">
    <property type="entry name" value="SERINE/THREONINE-PROTEIN KINASE"/>
    <property type="match status" value="1"/>
</dbReference>
<dbReference type="InterPro" id="IPR008271">
    <property type="entry name" value="Ser/Thr_kinase_AS"/>
</dbReference>
<dbReference type="InterPro" id="IPR017441">
    <property type="entry name" value="Protein_kinase_ATP_BS"/>
</dbReference>
<keyword evidence="2" id="KW-0808">Transferase</keyword>
<organism evidence="12 13">
    <name type="scientific">Haematococcus lacustris</name>
    <name type="common">Green alga</name>
    <name type="synonym">Haematococcus pluvialis</name>
    <dbReference type="NCBI Taxonomy" id="44745"/>
    <lineage>
        <taxon>Eukaryota</taxon>
        <taxon>Viridiplantae</taxon>
        <taxon>Chlorophyta</taxon>
        <taxon>core chlorophytes</taxon>
        <taxon>Chlorophyceae</taxon>
        <taxon>CS clade</taxon>
        <taxon>Chlamydomonadales</taxon>
        <taxon>Haematococcaceae</taxon>
        <taxon>Haematococcus</taxon>
    </lineage>
</organism>
<evidence type="ECO:0000256" key="4">
    <source>
        <dbReference type="ARBA" id="ARBA00022741"/>
    </source>
</evidence>
<dbReference type="PROSITE" id="PS00108">
    <property type="entry name" value="PROTEIN_KINASE_ST"/>
    <property type="match status" value="1"/>
</dbReference>
<dbReference type="PROSITE" id="PS00107">
    <property type="entry name" value="PROTEIN_KINASE_ATP"/>
    <property type="match status" value="1"/>
</dbReference>
<dbReference type="InterPro" id="IPR050205">
    <property type="entry name" value="CDPK_Ser/Thr_kinases"/>
</dbReference>
<evidence type="ECO:0000256" key="8">
    <source>
        <dbReference type="PROSITE-ProRule" id="PRU10141"/>
    </source>
</evidence>
<dbReference type="GO" id="GO:0005509">
    <property type="term" value="F:calcium ion binding"/>
    <property type="evidence" value="ECO:0007669"/>
    <property type="project" value="InterPro"/>
</dbReference>
<keyword evidence="7 8" id="KW-0067">ATP-binding</keyword>
<dbReference type="PROSITE" id="PS00018">
    <property type="entry name" value="EF_HAND_1"/>
    <property type="match status" value="3"/>
</dbReference>
<dbReference type="InterPro" id="IPR011992">
    <property type="entry name" value="EF-hand-dom_pair"/>
</dbReference>
<keyword evidence="6" id="KW-0106">Calcium</keyword>
<feature type="region of interest" description="Disordered" evidence="9">
    <location>
        <begin position="77"/>
        <end position="97"/>
    </location>
</feature>
<comment type="caution">
    <text evidence="12">The sequence shown here is derived from an EMBL/GenBank/DDBJ whole genome shotgun (WGS) entry which is preliminary data.</text>
</comment>
<name>A0A6A0A509_HAELA</name>
<feature type="binding site" evidence="8">
    <location>
        <position position="158"/>
    </location>
    <ligand>
        <name>ATP</name>
        <dbReference type="ChEBI" id="CHEBI:30616"/>
    </ligand>
</feature>
<dbReference type="Pfam" id="PF00069">
    <property type="entry name" value="Pkinase"/>
    <property type="match status" value="1"/>
</dbReference>
<gene>
    <name evidence="12" type="ORF">HaLaN_25300</name>
</gene>
<dbReference type="Gene3D" id="1.10.510.10">
    <property type="entry name" value="Transferase(Phosphotransferase) domain 1"/>
    <property type="match status" value="1"/>
</dbReference>
<dbReference type="GO" id="GO:0043226">
    <property type="term" value="C:organelle"/>
    <property type="evidence" value="ECO:0007669"/>
    <property type="project" value="UniProtKB-ARBA"/>
</dbReference>
<dbReference type="PROSITE" id="PS50011">
    <property type="entry name" value="PROTEIN_KINASE_DOM"/>
    <property type="match status" value="1"/>
</dbReference>
<proteinExistence type="predicted"/>
<dbReference type="AlphaFoldDB" id="A0A6A0A509"/>
<dbReference type="SUPFAM" id="SSF56112">
    <property type="entry name" value="Protein kinase-like (PK-like)"/>
    <property type="match status" value="1"/>
</dbReference>
<accession>A0A6A0A509</accession>
<dbReference type="InterPro" id="IPR000719">
    <property type="entry name" value="Prot_kinase_dom"/>
</dbReference>
<dbReference type="CDD" id="cd05117">
    <property type="entry name" value="STKc_CAMK"/>
    <property type="match status" value="1"/>
</dbReference>
<evidence type="ECO:0000313" key="13">
    <source>
        <dbReference type="Proteomes" id="UP000485058"/>
    </source>
</evidence>
<evidence type="ECO:0008006" key="14">
    <source>
        <dbReference type="Google" id="ProtNLM"/>
    </source>
</evidence>
<evidence type="ECO:0000256" key="6">
    <source>
        <dbReference type="ARBA" id="ARBA00022837"/>
    </source>
</evidence>
<evidence type="ECO:0000256" key="1">
    <source>
        <dbReference type="ARBA" id="ARBA00022527"/>
    </source>
</evidence>
<keyword evidence="1" id="KW-0723">Serine/threonine-protein kinase</keyword>
<evidence type="ECO:0000256" key="9">
    <source>
        <dbReference type="SAM" id="MobiDB-lite"/>
    </source>
</evidence>
<feature type="domain" description="EF-hand" evidence="11">
    <location>
        <begin position="402"/>
        <end position="437"/>
    </location>
</feature>
<protein>
    <recommendedName>
        <fullName evidence="14">Calcium-dependent protein kinase</fullName>
    </recommendedName>
</protein>
<dbReference type="CDD" id="cd00051">
    <property type="entry name" value="EFh"/>
    <property type="match status" value="2"/>
</dbReference>
<sequence length="573" mass="62986">MSPECERGTKIAYAISDNNDIYICNYLQLCIMCTVFIQTCTCTFLNGNQRRSLMGNLCGTQAGALAAAASGLEGSDKGSVAQEPYKPAAPSSVPSRPVAATPADPIQVALGNAKVELAKNVSQKFEDVYSISKLIGHGAFAKVSICTHLSSNAKYAVKVVQKNIEDPAKQREGILKEIAIMRMLEDHPNTVRLLEVFEDADSYMLVMELCTGGELFDQIIAKGHFSEKDAAEKMHCLLDFIANAHSKNIIHRDLKPENILLSDKSPTAAIKVIDFGTSDFCAPGQRLSQKFGTPYYVAPEVLRKDYNTSADIWSAGVFSFEGREWEVVTEAAKDMISSMLVLDFTQRAQAKQLLTHRWFQVAATAPAAALGAHMVKRLRAFAGMSRMKRLALVVLARTLTDNDVKRLRELFAAMDTNNDGRIDSQDLHNALEKVGAAIAESEMQELFHASDIDGTGQIDYEEFIAAMLDSNRVARRKEAVRKSFEELDKDGDGFITAEDLVKVMPRGSSIELAREMVEEVDRNGDGLPTDDAILRLASHDADVHGMMVHGDTLQRLCCAARQRLQPTLPRSTT</sequence>
<reference evidence="12 13" key="1">
    <citation type="submission" date="2020-02" db="EMBL/GenBank/DDBJ databases">
        <title>Draft genome sequence of Haematococcus lacustris strain NIES-144.</title>
        <authorList>
            <person name="Morimoto D."/>
            <person name="Nakagawa S."/>
            <person name="Yoshida T."/>
            <person name="Sawayama S."/>
        </authorList>
    </citation>
    <scope>NUCLEOTIDE SEQUENCE [LARGE SCALE GENOMIC DNA]</scope>
    <source>
        <strain evidence="12 13">NIES-144</strain>
    </source>
</reference>
<dbReference type="FunFam" id="3.30.200.20:FF:000315">
    <property type="entry name" value="Calcium-dependent protein kinase 3"/>
    <property type="match status" value="1"/>
</dbReference>
<evidence type="ECO:0000256" key="3">
    <source>
        <dbReference type="ARBA" id="ARBA00022737"/>
    </source>
</evidence>
<evidence type="ECO:0000259" key="10">
    <source>
        <dbReference type="PROSITE" id="PS50011"/>
    </source>
</evidence>
<dbReference type="GO" id="GO:0005524">
    <property type="term" value="F:ATP binding"/>
    <property type="evidence" value="ECO:0007669"/>
    <property type="project" value="UniProtKB-UniRule"/>
</dbReference>
<dbReference type="SUPFAM" id="SSF47473">
    <property type="entry name" value="EF-hand"/>
    <property type="match status" value="1"/>
</dbReference>
<dbReference type="InterPro" id="IPR011009">
    <property type="entry name" value="Kinase-like_dom_sf"/>
</dbReference>
<dbReference type="SMART" id="SM00054">
    <property type="entry name" value="EFh"/>
    <property type="match status" value="3"/>
</dbReference>
<keyword evidence="4 8" id="KW-0547">Nucleotide-binding</keyword>
<dbReference type="Gene3D" id="1.10.238.10">
    <property type="entry name" value="EF-hand"/>
    <property type="match status" value="2"/>
</dbReference>
<dbReference type="Proteomes" id="UP000485058">
    <property type="component" value="Unassembled WGS sequence"/>
</dbReference>
<dbReference type="GO" id="GO:0004674">
    <property type="term" value="F:protein serine/threonine kinase activity"/>
    <property type="evidence" value="ECO:0007669"/>
    <property type="project" value="UniProtKB-KW"/>
</dbReference>
<dbReference type="PROSITE" id="PS50222">
    <property type="entry name" value="EF_HAND_2"/>
    <property type="match status" value="3"/>
</dbReference>
<evidence type="ECO:0000256" key="7">
    <source>
        <dbReference type="ARBA" id="ARBA00022840"/>
    </source>
</evidence>
<feature type="domain" description="Protein kinase" evidence="10">
    <location>
        <begin position="129"/>
        <end position="359"/>
    </location>
</feature>
<keyword evidence="3" id="KW-0677">Repeat</keyword>
<dbReference type="EMBL" id="BLLF01003330">
    <property type="protein sequence ID" value="GFH27042.1"/>
    <property type="molecule type" value="Genomic_DNA"/>
</dbReference>
<dbReference type="InterPro" id="IPR002048">
    <property type="entry name" value="EF_hand_dom"/>
</dbReference>
<feature type="domain" description="EF-hand" evidence="11">
    <location>
        <begin position="475"/>
        <end position="510"/>
    </location>
</feature>
<dbReference type="SMART" id="SM00220">
    <property type="entry name" value="S_TKc"/>
    <property type="match status" value="1"/>
</dbReference>
<keyword evidence="5" id="KW-0418">Kinase</keyword>